<feature type="domain" description="Methyltransferase" evidence="1">
    <location>
        <begin position="126"/>
        <end position="224"/>
    </location>
</feature>
<dbReference type="SUPFAM" id="SSF53335">
    <property type="entry name" value="S-adenosyl-L-methionine-dependent methyltransferases"/>
    <property type="match status" value="1"/>
</dbReference>
<accession>A0A4P6JP63</accession>
<keyword evidence="2" id="KW-0808">Transferase</keyword>
<sequence length="364" mass="41033">MPILTKPSNCCLEGFRGNSGTLKSPVQRCSRLDNRHSSIHTGNECGKRKPCLLLTRAYMSGQRMVFARKKGCMLMTTPPGENRLVTDPELLTELVRLDGQGEMLTRSMGGVLPELSRAERNGIQDVLDLACGPGEWVLQLVFENPKMHVVGVDISHRIINYANAKAQEEQSPATFQILDVLSHPLPFADGSFDLVNMRLGFSFLLPGQWPSLLAECLRLLRPGGLIRLCETERSLSNNAVFEKYMTLWTDTFFRDHRTFSPDGLHYGLLPMVKLLLEQAGFMQLRHVPYMIDVSANSPTHQTFFADMLALLQDGLPFLRRMARGPSELEELEAIYDQLRGLVNQEDFCAYWPLMTFLGSKPKMP</sequence>
<dbReference type="AlphaFoldDB" id="A0A4P6JP63"/>
<dbReference type="KEGG" id="kbs:EPA93_11255"/>
<dbReference type="Gene3D" id="3.40.50.150">
    <property type="entry name" value="Vaccinia Virus protein VP39"/>
    <property type="match status" value="1"/>
</dbReference>
<dbReference type="Pfam" id="PF13649">
    <property type="entry name" value="Methyltransf_25"/>
    <property type="match status" value="1"/>
</dbReference>
<dbReference type="InterPro" id="IPR029063">
    <property type="entry name" value="SAM-dependent_MTases_sf"/>
</dbReference>
<name>A0A4P6JP63_KTERU</name>
<dbReference type="Proteomes" id="UP000290365">
    <property type="component" value="Chromosome"/>
</dbReference>
<dbReference type="PANTHER" id="PTHR43591">
    <property type="entry name" value="METHYLTRANSFERASE"/>
    <property type="match status" value="1"/>
</dbReference>
<evidence type="ECO:0000259" key="1">
    <source>
        <dbReference type="Pfam" id="PF13649"/>
    </source>
</evidence>
<evidence type="ECO:0000313" key="3">
    <source>
        <dbReference type="Proteomes" id="UP000290365"/>
    </source>
</evidence>
<protein>
    <submittedName>
        <fullName evidence="2">Class I SAM-dependent methyltransferase</fullName>
    </submittedName>
</protein>
<proteinExistence type="predicted"/>
<keyword evidence="3" id="KW-1185">Reference proteome</keyword>
<dbReference type="InterPro" id="IPR041698">
    <property type="entry name" value="Methyltransf_25"/>
</dbReference>
<dbReference type="OrthoDB" id="9782855at2"/>
<dbReference type="GO" id="GO:0008168">
    <property type="term" value="F:methyltransferase activity"/>
    <property type="evidence" value="ECO:0007669"/>
    <property type="project" value="UniProtKB-KW"/>
</dbReference>
<dbReference type="CDD" id="cd02440">
    <property type="entry name" value="AdoMet_MTases"/>
    <property type="match status" value="1"/>
</dbReference>
<keyword evidence="2" id="KW-0489">Methyltransferase</keyword>
<reference evidence="2 3" key="1">
    <citation type="submission" date="2019-01" db="EMBL/GenBank/DDBJ databases">
        <title>Ktedonosporobacter rubrisoli SCAWS-G2.</title>
        <authorList>
            <person name="Huang Y."/>
            <person name="Yan B."/>
        </authorList>
    </citation>
    <scope>NUCLEOTIDE SEQUENCE [LARGE SCALE GENOMIC DNA]</scope>
    <source>
        <strain evidence="2 3">SCAWS-G2</strain>
    </source>
</reference>
<evidence type="ECO:0000313" key="2">
    <source>
        <dbReference type="EMBL" id="QBD76546.1"/>
    </source>
</evidence>
<dbReference type="GO" id="GO:0032259">
    <property type="term" value="P:methylation"/>
    <property type="evidence" value="ECO:0007669"/>
    <property type="project" value="UniProtKB-KW"/>
</dbReference>
<gene>
    <name evidence="2" type="ORF">EPA93_11255</name>
</gene>
<dbReference type="EMBL" id="CP035758">
    <property type="protein sequence ID" value="QBD76546.1"/>
    <property type="molecule type" value="Genomic_DNA"/>
</dbReference>
<organism evidence="2 3">
    <name type="scientific">Ktedonosporobacter rubrisoli</name>
    <dbReference type="NCBI Taxonomy" id="2509675"/>
    <lineage>
        <taxon>Bacteria</taxon>
        <taxon>Bacillati</taxon>
        <taxon>Chloroflexota</taxon>
        <taxon>Ktedonobacteria</taxon>
        <taxon>Ktedonobacterales</taxon>
        <taxon>Ktedonosporobacteraceae</taxon>
        <taxon>Ktedonosporobacter</taxon>
    </lineage>
</organism>